<evidence type="ECO:0000256" key="2">
    <source>
        <dbReference type="ARBA" id="ARBA00022670"/>
    </source>
</evidence>
<evidence type="ECO:0000256" key="15">
    <source>
        <dbReference type="ARBA" id="ARBA00023172"/>
    </source>
</evidence>
<dbReference type="VEuPathDB" id="FungiDB:PC110_g16930"/>
<dbReference type="PANTHER" id="PTHR37984">
    <property type="entry name" value="PROTEIN CBG26694"/>
    <property type="match status" value="1"/>
</dbReference>
<evidence type="ECO:0000256" key="10">
    <source>
        <dbReference type="ARBA" id="ARBA00022842"/>
    </source>
</evidence>
<comment type="caution">
    <text evidence="19">The sequence shown here is derived from an EMBL/GenBank/DDBJ whole genome shotgun (WGS) entry which is preliminary data.</text>
</comment>
<keyword evidence="12" id="KW-0695">RNA-directed DNA polymerase</keyword>
<evidence type="ECO:0000256" key="9">
    <source>
        <dbReference type="ARBA" id="ARBA00022801"/>
    </source>
</evidence>
<dbReference type="Pfam" id="PF17921">
    <property type="entry name" value="Integrase_H2C2"/>
    <property type="match status" value="1"/>
</dbReference>
<dbReference type="Pfam" id="PF17917">
    <property type="entry name" value="RT_RNaseH"/>
    <property type="match status" value="1"/>
</dbReference>
<keyword evidence="7" id="KW-0064">Aspartyl protease</keyword>
<dbReference type="SUPFAM" id="SSF56672">
    <property type="entry name" value="DNA/RNA polymerases"/>
    <property type="match status" value="1"/>
</dbReference>
<evidence type="ECO:0000256" key="13">
    <source>
        <dbReference type="ARBA" id="ARBA00022932"/>
    </source>
</evidence>
<evidence type="ECO:0000256" key="7">
    <source>
        <dbReference type="ARBA" id="ARBA00022750"/>
    </source>
</evidence>
<feature type="compositionally biased region" description="Polar residues" evidence="16">
    <location>
        <begin position="715"/>
        <end position="726"/>
    </location>
</feature>
<feature type="domain" description="Integrase catalytic" evidence="18">
    <location>
        <begin position="1314"/>
        <end position="1425"/>
    </location>
</feature>
<dbReference type="GO" id="GO:0003964">
    <property type="term" value="F:RNA-directed DNA polymerase activity"/>
    <property type="evidence" value="ECO:0007669"/>
    <property type="project" value="UniProtKB-KW"/>
</dbReference>
<dbReference type="GO" id="GO:0003677">
    <property type="term" value="F:DNA binding"/>
    <property type="evidence" value="ECO:0007669"/>
    <property type="project" value="UniProtKB-KW"/>
</dbReference>
<dbReference type="InterPro" id="IPR041588">
    <property type="entry name" value="Integrase_H2C2"/>
</dbReference>
<dbReference type="InterPro" id="IPR036397">
    <property type="entry name" value="RNaseH_sf"/>
</dbReference>
<evidence type="ECO:0000256" key="1">
    <source>
        <dbReference type="ARBA" id="ARBA00012493"/>
    </source>
</evidence>
<keyword evidence="11" id="KW-0229">DNA integration</keyword>
<dbReference type="InterPro" id="IPR001584">
    <property type="entry name" value="Integrase_cat-core"/>
</dbReference>
<feature type="compositionally biased region" description="Low complexity" evidence="16">
    <location>
        <begin position="582"/>
        <end position="593"/>
    </location>
</feature>
<evidence type="ECO:0000259" key="18">
    <source>
        <dbReference type="PROSITE" id="PS50994"/>
    </source>
</evidence>
<keyword evidence="4" id="KW-0548">Nucleotidyltransferase</keyword>
<dbReference type="FunFam" id="3.30.70.270:FF:000026">
    <property type="entry name" value="Transposon Ty3-G Gag-Pol polyprotein"/>
    <property type="match status" value="1"/>
</dbReference>
<dbReference type="PROSITE" id="PS00141">
    <property type="entry name" value="ASP_PROTEASE"/>
    <property type="match status" value="1"/>
</dbReference>
<dbReference type="PANTHER" id="PTHR37984:SF5">
    <property type="entry name" value="PROTEIN NYNRIN-LIKE"/>
    <property type="match status" value="1"/>
</dbReference>
<feature type="region of interest" description="Disordered" evidence="16">
    <location>
        <begin position="1476"/>
        <end position="1495"/>
    </location>
</feature>
<feature type="region of interest" description="Disordered" evidence="16">
    <location>
        <begin position="239"/>
        <end position="310"/>
    </location>
</feature>
<dbReference type="PROSITE" id="PS50994">
    <property type="entry name" value="INTEGRASE"/>
    <property type="match status" value="1"/>
</dbReference>
<evidence type="ECO:0000256" key="14">
    <source>
        <dbReference type="ARBA" id="ARBA00023125"/>
    </source>
</evidence>
<dbReference type="GO" id="GO:0006508">
    <property type="term" value="P:proteolysis"/>
    <property type="evidence" value="ECO:0007669"/>
    <property type="project" value="UniProtKB-KW"/>
</dbReference>
<dbReference type="VEuPathDB" id="FungiDB:PC110_g11185"/>
<sequence>MTKFDMSQYLDHAAFPHLTRVEWEALHRLAAVSGEVIVTSLLRSATPDQQRLAAQEFMEHELADANRRVSTPSRSSKNDVVKMETSPYSGVGEDRLPLNRWFREIDIAIASRALGKLVVDPNAFPTLEAPQGDLRLAFEPPQDESRVRADCFALRQGMMSMRDYVQKTRHLASCIVAKPIDMASQVHVFVFGMREGITRYCLTRPEPSTLEEAFALALCEDYVVASSYARALSATARESATEPMEIDAIDASNSRQRNGSRGSGGRNGGSLTCFRCRKSVHPKKRSGPVGAGRPAGSYEGPGPPVAAQPSSPHVLQAHFNATTTPSDSRLIIVSLHVTSARRPLRALLDSGATNNFFCASCLSVLPPTNTAREGRGEVAVKLADGKSRRDARREITLPYTFDGFRSEDDFLVIDMNYAFDCILSMPWLSRYQPAVDWLARSVKRRSDFDVSEVFTHLLVAQKDWPHVTDVDRSSTTHVVHRASDGPLCTACAVLLHDDPSQRREGEHQLAVKQGLPQQNEMAVEQGLPLMNETAVEQGLSPVEPVVEQLTLPPNDAAVEQGLPLLPSPVGHGLPCLEGGDISSSESDSSFLSSHSRRRKKKKAKRRRLKRRREPVPDDSTPMESVCVLEYVEGASGRRRTIELASPPRDARSITRLPGLSWKNFLRSFKDGELEQICLVTDADSASPEVNAVSVDRSSRPKGAEPKSAREERYGTQVTQSTRPPASTRTFFRTRSQLSCQPTEEFATRSISCPVKAIDEFFESRRKAGHVRESTSPHSNPTFYVKKATGGWRIVHTFNKLNDATIPAQTPIPRKDMVLDAMSSSEIFSAIDFTDGFYQILMRLSDVPLTAVIIPSGMLWGWLVMPQGLKNVPATFNRMVSHVLRPLRDFAPIYFDDIFVHSRAEDGLSALEVHLKHLRQVFLMMRENKLYANLKKCIFYAPEIPVLGCYVSKNGVRADPEKVSSICAWPTPQNPTELHQWLGLANYLHKYTKNYSGLTQPLSSLLKKDATWSWTTAHQAAFDSVKKILAEDPILALPNDSKPFHVVCDASDFAIGCALMQFDDESRERVVSYQSRQMKPAERNYPVHDKEPLAMRYALIKFRVYLLGEKTFAVYTDHASLRTAMKSPHLSQRMARWLSFFSEYNFVVHYKPGKNNFSLIPCLGDPTTTHASGLNLTSVSPVMPLHDEIRAAYEHDTTYSTILEHLRSPRDDTLRALTRSTRHHIDRYRLADNLLTYSIDHFDAPRIVVPNNPDLRSRIIHEFHDAPLGGHLGREKTFAVVSRDFYWRHMYKWVRKRVRSCEICQRVKPSPSSQPPLRPLPVATEDWRSVSMDFIFGLPPDAKGRSGVLVFVDRFSKMVHLFPVSDTVTAADTAVHFIDAVFRHHGLPESIVSDRDPRFTSAFWTKLFELLGTKLLMSTASHPETDEFALNNAVHASTGLTPFFVNNARHPCVPALLAVGHPAALCVSTLGGEEAESKASSSTSTPTSPATTPVLSQPVSIPVANSLSSVASKDASVNAVTRAHVREILAKPRNQASPLVSWTDRTLINPGVMSSVSPPANYAPRQAARPSDSAMISDFVLQRQAVTRYVRDALQSVVDKQKENADKRGRKHTVSFTTGERVLLSTTGIRDSAVTNLGASKLVPRFIGPFTVRKVIGDAYTLDMPTSLRLHHGPYPVAT</sequence>
<dbReference type="Gene3D" id="3.30.420.10">
    <property type="entry name" value="Ribonuclease H-like superfamily/Ribonuclease H"/>
    <property type="match status" value="1"/>
</dbReference>
<dbReference type="EC" id="2.7.7.49" evidence="1"/>
<dbReference type="Proteomes" id="UP000736787">
    <property type="component" value="Unassembled WGS sequence"/>
</dbReference>
<dbReference type="Pfam" id="PF00665">
    <property type="entry name" value="rve"/>
    <property type="match status" value="1"/>
</dbReference>
<evidence type="ECO:0000256" key="4">
    <source>
        <dbReference type="ARBA" id="ARBA00022695"/>
    </source>
</evidence>
<evidence type="ECO:0000256" key="12">
    <source>
        <dbReference type="ARBA" id="ARBA00022918"/>
    </source>
</evidence>
<dbReference type="CDD" id="cd00303">
    <property type="entry name" value="retropepsin_like"/>
    <property type="match status" value="1"/>
</dbReference>
<dbReference type="GO" id="GO:0004519">
    <property type="term" value="F:endonuclease activity"/>
    <property type="evidence" value="ECO:0007669"/>
    <property type="project" value="UniProtKB-KW"/>
</dbReference>
<dbReference type="GO" id="GO:0006310">
    <property type="term" value="P:DNA recombination"/>
    <property type="evidence" value="ECO:0007669"/>
    <property type="project" value="UniProtKB-KW"/>
</dbReference>
<protein>
    <recommendedName>
        <fullName evidence="1">RNA-directed DNA polymerase</fullName>
        <ecNumber evidence="1">2.7.7.49</ecNumber>
    </recommendedName>
</protein>
<gene>
    <name evidence="19" type="ORF">PC117_g19465</name>
</gene>
<dbReference type="VEuPathDB" id="FungiDB:PC110_g23268"/>
<evidence type="ECO:0000256" key="6">
    <source>
        <dbReference type="ARBA" id="ARBA00022723"/>
    </source>
</evidence>
<evidence type="ECO:0000259" key="17">
    <source>
        <dbReference type="PROSITE" id="PS50878"/>
    </source>
</evidence>
<name>A0A8T1BWA3_9STRA</name>
<feature type="compositionally biased region" description="Basic residues" evidence="16">
    <location>
        <begin position="594"/>
        <end position="612"/>
    </location>
</feature>
<dbReference type="InterPro" id="IPR001969">
    <property type="entry name" value="Aspartic_peptidase_AS"/>
</dbReference>
<keyword evidence="13" id="KW-0239">DNA-directed DNA polymerase</keyword>
<organism evidence="19 20">
    <name type="scientific">Phytophthora cactorum</name>
    <dbReference type="NCBI Taxonomy" id="29920"/>
    <lineage>
        <taxon>Eukaryota</taxon>
        <taxon>Sar</taxon>
        <taxon>Stramenopiles</taxon>
        <taxon>Oomycota</taxon>
        <taxon>Peronosporomycetes</taxon>
        <taxon>Peronosporales</taxon>
        <taxon>Peronosporaceae</taxon>
        <taxon>Phytophthora</taxon>
    </lineage>
</organism>
<feature type="region of interest" description="Disordered" evidence="16">
    <location>
        <begin position="687"/>
        <end position="726"/>
    </location>
</feature>
<keyword evidence="15" id="KW-0233">DNA recombination</keyword>
<keyword evidence="2" id="KW-0645">Protease</keyword>
<dbReference type="InterPro" id="IPR041373">
    <property type="entry name" value="RT_RNaseH"/>
</dbReference>
<evidence type="ECO:0000313" key="20">
    <source>
        <dbReference type="Proteomes" id="UP000736787"/>
    </source>
</evidence>
<keyword evidence="3" id="KW-0808">Transferase</keyword>
<dbReference type="FunFam" id="1.10.340.70:FF:000001">
    <property type="entry name" value="Retrovirus-related Pol polyprotein from transposon gypsy-like Protein"/>
    <property type="match status" value="1"/>
</dbReference>
<feature type="region of interest" description="Disordered" evidence="16">
    <location>
        <begin position="64"/>
        <end position="86"/>
    </location>
</feature>
<dbReference type="Gene3D" id="1.10.340.70">
    <property type="match status" value="1"/>
</dbReference>
<dbReference type="GO" id="GO:0004190">
    <property type="term" value="F:aspartic-type endopeptidase activity"/>
    <property type="evidence" value="ECO:0007669"/>
    <property type="project" value="UniProtKB-KW"/>
</dbReference>
<feature type="domain" description="Reverse transcriptase" evidence="17">
    <location>
        <begin position="765"/>
        <end position="985"/>
    </location>
</feature>
<dbReference type="Gene3D" id="2.40.70.10">
    <property type="entry name" value="Acid Proteases"/>
    <property type="match status" value="1"/>
</dbReference>
<dbReference type="GO" id="GO:0015074">
    <property type="term" value="P:DNA integration"/>
    <property type="evidence" value="ECO:0007669"/>
    <property type="project" value="UniProtKB-KW"/>
</dbReference>
<keyword evidence="5" id="KW-0540">Nuclease</keyword>
<keyword evidence="14" id="KW-0238">DNA-binding</keyword>
<keyword evidence="6" id="KW-0479">Metal-binding</keyword>
<dbReference type="SUPFAM" id="SSF53098">
    <property type="entry name" value="Ribonuclease H-like"/>
    <property type="match status" value="1"/>
</dbReference>
<dbReference type="CDD" id="cd09274">
    <property type="entry name" value="RNase_HI_RT_Ty3"/>
    <property type="match status" value="1"/>
</dbReference>
<dbReference type="CDD" id="cd01647">
    <property type="entry name" value="RT_LTR"/>
    <property type="match status" value="1"/>
</dbReference>
<dbReference type="InterPro" id="IPR043502">
    <property type="entry name" value="DNA/RNA_pol_sf"/>
</dbReference>
<dbReference type="InterPro" id="IPR012337">
    <property type="entry name" value="RNaseH-like_sf"/>
</dbReference>
<dbReference type="InterPro" id="IPR021109">
    <property type="entry name" value="Peptidase_aspartic_dom_sf"/>
</dbReference>
<evidence type="ECO:0000256" key="8">
    <source>
        <dbReference type="ARBA" id="ARBA00022759"/>
    </source>
</evidence>
<evidence type="ECO:0000256" key="5">
    <source>
        <dbReference type="ARBA" id="ARBA00022722"/>
    </source>
</evidence>
<dbReference type="InterPro" id="IPR056924">
    <property type="entry name" value="SH3_Tf2-1"/>
</dbReference>
<feature type="compositionally biased region" description="Basic residues" evidence="16">
    <location>
        <begin position="275"/>
        <end position="286"/>
    </location>
</feature>
<evidence type="ECO:0000256" key="3">
    <source>
        <dbReference type="ARBA" id="ARBA00022679"/>
    </source>
</evidence>
<dbReference type="EMBL" id="RCMK01000847">
    <property type="protein sequence ID" value="KAG2910244.1"/>
    <property type="molecule type" value="Genomic_DNA"/>
</dbReference>
<keyword evidence="8" id="KW-0255">Endonuclease</keyword>
<dbReference type="GO" id="GO:0046872">
    <property type="term" value="F:metal ion binding"/>
    <property type="evidence" value="ECO:0007669"/>
    <property type="project" value="UniProtKB-KW"/>
</dbReference>
<dbReference type="Gene3D" id="3.30.70.270">
    <property type="match status" value="2"/>
</dbReference>
<dbReference type="Gene3D" id="3.10.10.10">
    <property type="entry name" value="HIV Type 1 Reverse Transcriptase, subunit A, domain 1"/>
    <property type="match status" value="1"/>
</dbReference>
<feature type="compositionally biased region" description="Basic and acidic residues" evidence="16">
    <location>
        <begin position="696"/>
        <end position="713"/>
    </location>
</feature>
<accession>A0A8T1BWA3</accession>
<dbReference type="Pfam" id="PF24626">
    <property type="entry name" value="SH3_Tf2-1"/>
    <property type="match status" value="1"/>
</dbReference>
<dbReference type="PROSITE" id="PS50878">
    <property type="entry name" value="RT_POL"/>
    <property type="match status" value="1"/>
</dbReference>
<proteinExistence type="predicted"/>
<dbReference type="Pfam" id="PF00078">
    <property type="entry name" value="RVT_1"/>
    <property type="match status" value="1"/>
</dbReference>
<keyword evidence="9" id="KW-0378">Hydrolase</keyword>
<dbReference type="InterPro" id="IPR043128">
    <property type="entry name" value="Rev_trsase/Diguanyl_cyclase"/>
</dbReference>
<dbReference type="GO" id="GO:0003887">
    <property type="term" value="F:DNA-directed DNA polymerase activity"/>
    <property type="evidence" value="ECO:0007669"/>
    <property type="project" value="UniProtKB-KW"/>
</dbReference>
<reference evidence="19" key="1">
    <citation type="submission" date="2018-10" db="EMBL/GenBank/DDBJ databases">
        <title>Effector identification in a new, highly contiguous assembly of the strawberry crown rot pathogen Phytophthora cactorum.</title>
        <authorList>
            <person name="Armitage A.D."/>
            <person name="Nellist C.F."/>
            <person name="Bates H."/>
            <person name="Vickerstaff R.J."/>
            <person name="Harrison R.J."/>
        </authorList>
    </citation>
    <scope>NUCLEOTIDE SEQUENCE</scope>
    <source>
        <strain evidence="19">4040</strain>
    </source>
</reference>
<feature type="compositionally biased region" description="Low complexity" evidence="16">
    <location>
        <begin position="1477"/>
        <end position="1492"/>
    </location>
</feature>
<evidence type="ECO:0000313" key="19">
    <source>
        <dbReference type="EMBL" id="KAG2910244.1"/>
    </source>
</evidence>
<keyword evidence="10" id="KW-0460">Magnesium</keyword>
<dbReference type="InterPro" id="IPR000477">
    <property type="entry name" value="RT_dom"/>
</dbReference>
<feature type="region of interest" description="Disordered" evidence="16">
    <location>
        <begin position="575"/>
        <end position="621"/>
    </location>
</feature>
<evidence type="ECO:0000256" key="11">
    <source>
        <dbReference type="ARBA" id="ARBA00022908"/>
    </source>
</evidence>
<evidence type="ECO:0000256" key="16">
    <source>
        <dbReference type="SAM" id="MobiDB-lite"/>
    </source>
</evidence>
<dbReference type="VEuPathDB" id="FungiDB:PC110_g23884"/>
<dbReference type="InterPro" id="IPR050951">
    <property type="entry name" value="Retrovirus_Pol_polyprotein"/>
</dbReference>